<evidence type="ECO:0000313" key="1">
    <source>
        <dbReference type="EMBL" id="RHF53440.1"/>
    </source>
</evidence>
<dbReference type="OrthoDB" id="9811997at2"/>
<evidence type="ECO:0000313" key="2">
    <source>
        <dbReference type="Proteomes" id="UP000283442"/>
    </source>
</evidence>
<reference evidence="1 2" key="1">
    <citation type="submission" date="2018-08" db="EMBL/GenBank/DDBJ databases">
        <title>A genome reference for cultivated species of the human gut microbiota.</title>
        <authorList>
            <person name="Zou Y."/>
            <person name="Xue W."/>
            <person name="Luo G."/>
        </authorList>
    </citation>
    <scope>NUCLEOTIDE SEQUENCE [LARGE SCALE GENOMIC DNA]</scope>
    <source>
        <strain evidence="1 2">AM25-21AC</strain>
    </source>
</reference>
<organism evidence="1 2">
    <name type="scientific">Mitsuokella multacida</name>
    <dbReference type="NCBI Taxonomy" id="52226"/>
    <lineage>
        <taxon>Bacteria</taxon>
        <taxon>Bacillati</taxon>
        <taxon>Bacillota</taxon>
        <taxon>Negativicutes</taxon>
        <taxon>Selenomonadales</taxon>
        <taxon>Selenomonadaceae</taxon>
        <taxon>Mitsuokella</taxon>
    </lineage>
</organism>
<gene>
    <name evidence="1" type="ORF">DW674_00840</name>
</gene>
<comment type="caution">
    <text evidence="1">The sequence shown here is derived from an EMBL/GenBank/DDBJ whole genome shotgun (WGS) entry which is preliminary data.</text>
</comment>
<sequence length="137" mass="15916">MLMRICSACGRQVRVGESCPCLKERQKSYDRDNRNKKAASLYHSRPWQLLQLAVKSRAQYIDEYVMYYEKRMTAGRIAHHIIPVDERPDLALNPQNLVYVSDKTHKLIHDAYKRGGKEKAAMQARLARIRMKKPADG</sequence>
<name>A0A414NZS8_9FIRM</name>
<evidence type="ECO:0008006" key="3">
    <source>
        <dbReference type="Google" id="ProtNLM"/>
    </source>
</evidence>
<dbReference type="EMBL" id="QRHE01000001">
    <property type="protein sequence ID" value="RHF53440.1"/>
    <property type="molecule type" value="Genomic_DNA"/>
</dbReference>
<proteinExistence type="predicted"/>
<protein>
    <recommendedName>
        <fullName evidence="3">HNH endonuclease</fullName>
    </recommendedName>
</protein>
<dbReference type="Proteomes" id="UP000283442">
    <property type="component" value="Unassembled WGS sequence"/>
</dbReference>
<dbReference type="RefSeq" id="WP_118174473.1">
    <property type="nucleotide sequence ID" value="NZ_QRHE01000001.1"/>
</dbReference>
<accession>A0A414NZS8</accession>
<dbReference type="AlphaFoldDB" id="A0A414NZS8"/>